<accession>A0A2W7RZ37</accession>
<evidence type="ECO:0000313" key="7">
    <source>
        <dbReference type="EMBL" id="PZX65544.1"/>
    </source>
</evidence>
<feature type="transmembrane region" description="Helical" evidence="6">
    <location>
        <begin position="113"/>
        <end position="138"/>
    </location>
</feature>
<dbReference type="RefSeq" id="WP_111293032.1">
    <property type="nucleotide sequence ID" value="NZ_QKZV01000001.1"/>
</dbReference>
<comment type="subcellular location">
    <subcellularLocation>
        <location evidence="1">Cell membrane</location>
        <topology evidence="1">Multi-pass membrane protein</topology>
    </subcellularLocation>
</comment>
<dbReference type="AlphaFoldDB" id="A0A2W7RZ37"/>
<dbReference type="InterPro" id="IPR001123">
    <property type="entry name" value="LeuE-type"/>
</dbReference>
<sequence length="211" mass="23769">MDLLIVLLVGWLVSFLGQLPLGTMSITATHIAVLEGFNNAWRYALGVALIEIIYLRLVLVGVQWMLAHHLLFTIIGWLTVLFFLVFAVISFVMIAQKKSNEKNILLKNNLHRFVLGVSMSALNPAQIPFWFIWSSYLMNANVLLNQTASLNLFTIGCGLGTISGLAFYMYGGNWLIKKLKAETKVLNIIMGIVFLIAAFAQLYRMLYSKMF</sequence>
<dbReference type="GO" id="GO:0006865">
    <property type="term" value="P:amino acid transport"/>
    <property type="evidence" value="ECO:0007669"/>
    <property type="project" value="InterPro"/>
</dbReference>
<evidence type="ECO:0000256" key="6">
    <source>
        <dbReference type="SAM" id="Phobius"/>
    </source>
</evidence>
<evidence type="ECO:0000256" key="4">
    <source>
        <dbReference type="ARBA" id="ARBA00022989"/>
    </source>
</evidence>
<evidence type="ECO:0000313" key="8">
    <source>
        <dbReference type="Proteomes" id="UP000249720"/>
    </source>
</evidence>
<feature type="transmembrane region" description="Helical" evidence="6">
    <location>
        <begin position="41"/>
        <end position="59"/>
    </location>
</feature>
<reference evidence="7 8" key="1">
    <citation type="submission" date="2018-06" db="EMBL/GenBank/DDBJ databases">
        <title>Genomic Encyclopedia of Archaeal and Bacterial Type Strains, Phase II (KMG-II): from individual species to whole genera.</title>
        <authorList>
            <person name="Goeker M."/>
        </authorList>
    </citation>
    <scope>NUCLEOTIDE SEQUENCE [LARGE SCALE GENOMIC DNA]</scope>
    <source>
        <strain evidence="7 8">DSM 23241</strain>
    </source>
</reference>
<feature type="transmembrane region" description="Helical" evidence="6">
    <location>
        <begin position="185"/>
        <end position="203"/>
    </location>
</feature>
<keyword evidence="2" id="KW-1003">Cell membrane</keyword>
<dbReference type="Proteomes" id="UP000249720">
    <property type="component" value="Unassembled WGS sequence"/>
</dbReference>
<gene>
    <name evidence="7" type="ORF">LX80_00032</name>
</gene>
<name>A0A2W7RZ37_9BACT</name>
<keyword evidence="4 6" id="KW-1133">Transmembrane helix</keyword>
<protein>
    <submittedName>
        <fullName evidence="7">Threonine/homoserine/homoserine lactone efflux protein</fullName>
    </submittedName>
</protein>
<comment type="caution">
    <text evidence="7">The sequence shown here is derived from an EMBL/GenBank/DDBJ whole genome shotgun (WGS) entry which is preliminary data.</text>
</comment>
<keyword evidence="3 6" id="KW-0812">Transmembrane</keyword>
<evidence type="ECO:0000256" key="3">
    <source>
        <dbReference type="ARBA" id="ARBA00022692"/>
    </source>
</evidence>
<keyword evidence="5 6" id="KW-0472">Membrane</keyword>
<dbReference type="Pfam" id="PF01810">
    <property type="entry name" value="LysE"/>
    <property type="match status" value="1"/>
</dbReference>
<dbReference type="EMBL" id="QKZV01000001">
    <property type="protein sequence ID" value="PZX65544.1"/>
    <property type="molecule type" value="Genomic_DNA"/>
</dbReference>
<keyword evidence="8" id="KW-1185">Reference proteome</keyword>
<evidence type="ECO:0000256" key="5">
    <source>
        <dbReference type="ARBA" id="ARBA00023136"/>
    </source>
</evidence>
<feature type="transmembrane region" description="Helical" evidence="6">
    <location>
        <begin position="71"/>
        <end position="93"/>
    </location>
</feature>
<dbReference type="GO" id="GO:0005886">
    <property type="term" value="C:plasma membrane"/>
    <property type="evidence" value="ECO:0007669"/>
    <property type="project" value="UniProtKB-SubCell"/>
</dbReference>
<proteinExistence type="predicted"/>
<dbReference type="OrthoDB" id="9342487at2"/>
<evidence type="ECO:0000256" key="2">
    <source>
        <dbReference type="ARBA" id="ARBA00022475"/>
    </source>
</evidence>
<feature type="transmembrane region" description="Helical" evidence="6">
    <location>
        <begin position="150"/>
        <end position="170"/>
    </location>
</feature>
<organism evidence="7 8">
    <name type="scientific">Hydrotalea sandarakina</name>
    <dbReference type="NCBI Taxonomy" id="1004304"/>
    <lineage>
        <taxon>Bacteria</taxon>
        <taxon>Pseudomonadati</taxon>
        <taxon>Bacteroidota</taxon>
        <taxon>Chitinophagia</taxon>
        <taxon>Chitinophagales</taxon>
        <taxon>Chitinophagaceae</taxon>
        <taxon>Hydrotalea</taxon>
    </lineage>
</organism>
<evidence type="ECO:0000256" key="1">
    <source>
        <dbReference type="ARBA" id="ARBA00004651"/>
    </source>
</evidence>